<protein>
    <submittedName>
        <fullName evidence="1">Uncharacterized protein</fullName>
    </submittedName>
</protein>
<dbReference type="AlphaFoldDB" id="A0A922SVM1"/>
<accession>A0A922SVM1</accession>
<organism evidence="1 2">
    <name type="scientific">Pyrenophora tritici-repentis</name>
    <dbReference type="NCBI Taxonomy" id="45151"/>
    <lineage>
        <taxon>Eukaryota</taxon>
        <taxon>Fungi</taxon>
        <taxon>Dikarya</taxon>
        <taxon>Ascomycota</taxon>
        <taxon>Pezizomycotina</taxon>
        <taxon>Dothideomycetes</taxon>
        <taxon>Pleosporomycetidae</taxon>
        <taxon>Pleosporales</taxon>
        <taxon>Pleosporineae</taxon>
        <taxon>Pleosporaceae</taxon>
        <taxon>Pyrenophora</taxon>
    </lineage>
</organism>
<reference evidence="2" key="1">
    <citation type="journal article" date="2022" name="Microb. Genom.">
        <title>A global pangenome for the wheat fungal pathogen Pyrenophora tritici-repentis and prediction of effector protein structural homology.</title>
        <authorList>
            <person name="Moolhuijzen P.M."/>
            <person name="See P.T."/>
            <person name="Shi G."/>
            <person name="Powell H.R."/>
            <person name="Cockram J."/>
            <person name="Jorgensen L.N."/>
            <person name="Benslimane H."/>
            <person name="Strelkov S.E."/>
            <person name="Turner J."/>
            <person name="Liu Z."/>
            <person name="Moffat C.S."/>
        </authorList>
    </citation>
    <scope>NUCLEOTIDE SEQUENCE [LARGE SCALE GENOMIC DNA]</scope>
</reference>
<gene>
    <name evidence="1" type="ORF">Ptr86124_013281</name>
</gene>
<dbReference type="Proteomes" id="UP000249757">
    <property type="component" value="Unassembled WGS sequence"/>
</dbReference>
<dbReference type="EMBL" id="NRDI02000033">
    <property type="protein sequence ID" value="KAI1507748.1"/>
    <property type="molecule type" value="Genomic_DNA"/>
</dbReference>
<comment type="caution">
    <text evidence="1">The sequence shown here is derived from an EMBL/GenBank/DDBJ whole genome shotgun (WGS) entry which is preliminary data.</text>
</comment>
<proteinExistence type="predicted"/>
<sequence length="44" mass="5380">MDYTRDESIASNVYAAIKQDMRKQRKDTPFYIIKKYYDIVFKII</sequence>
<evidence type="ECO:0000313" key="1">
    <source>
        <dbReference type="EMBL" id="KAI1507748.1"/>
    </source>
</evidence>
<name>A0A922SVM1_9PLEO</name>
<keyword evidence="2" id="KW-1185">Reference proteome</keyword>
<evidence type="ECO:0000313" key="2">
    <source>
        <dbReference type="Proteomes" id="UP000249757"/>
    </source>
</evidence>